<keyword evidence="2" id="KW-0902">Two-component regulatory system</keyword>
<dbReference type="InterPro" id="IPR011006">
    <property type="entry name" value="CheY-like_superfamily"/>
</dbReference>
<dbReference type="Proteomes" id="UP000034190">
    <property type="component" value="Unassembled WGS sequence"/>
</dbReference>
<dbReference type="SMART" id="SM00448">
    <property type="entry name" value="REC"/>
    <property type="match status" value="1"/>
</dbReference>
<dbReference type="PANTHER" id="PTHR44591:SF14">
    <property type="entry name" value="PROTEIN PILG"/>
    <property type="match status" value="1"/>
</dbReference>
<dbReference type="InterPro" id="IPR001789">
    <property type="entry name" value="Sig_transdc_resp-reg_receiver"/>
</dbReference>
<keyword evidence="1 3" id="KW-0597">Phosphoprotein</keyword>
<sequence>MAKLILIEDDPFLLSILADKMKEAGFDIETATDGEEGLNKIKSGNFDLVLLDMVLPKKDGFKILEEIRDDSQIKKVPVIVLSNLYDKSNIDKALLLGARDYIVKAYNTPEEIIFKIKSFLVKEGVNN</sequence>
<organism evidence="5 6">
    <name type="scientific">Candidatus Falkowbacteria bacterium GW2011_GWA2_41_14</name>
    <dbReference type="NCBI Taxonomy" id="1618635"/>
    <lineage>
        <taxon>Bacteria</taxon>
        <taxon>Candidatus Falkowiibacteriota</taxon>
    </lineage>
</organism>
<name>A0A0G0XU46_9BACT</name>
<evidence type="ECO:0000256" key="3">
    <source>
        <dbReference type="PROSITE-ProRule" id="PRU00169"/>
    </source>
</evidence>
<dbReference type="PANTHER" id="PTHR44591">
    <property type="entry name" value="STRESS RESPONSE REGULATOR PROTEIN 1"/>
    <property type="match status" value="1"/>
</dbReference>
<feature type="modified residue" description="4-aspartylphosphate" evidence="3">
    <location>
        <position position="52"/>
    </location>
</feature>
<dbReference type="AlphaFoldDB" id="A0A0G0XU46"/>
<dbReference type="CDD" id="cd17574">
    <property type="entry name" value="REC_OmpR"/>
    <property type="match status" value="1"/>
</dbReference>
<dbReference type="SUPFAM" id="SSF52172">
    <property type="entry name" value="CheY-like"/>
    <property type="match status" value="1"/>
</dbReference>
<evidence type="ECO:0000259" key="4">
    <source>
        <dbReference type="PROSITE" id="PS50110"/>
    </source>
</evidence>
<accession>A0A0G0XU46</accession>
<dbReference type="Pfam" id="PF00072">
    <property type="entry name" value="Response_reg"/>
    <property type="match status" value="1"/>
</dbReference>
<evidence type="ECO:0000313" key="5">
    <source>
        <dbReference type="EMBL" id="KKR91432.1"/>
    </source>
</evidence>
<evidence type="ECO:0000256" key="2">
    <source>
        <dbReference type="ARBA" id="ARBA00023012"/>
    </source>
</evidence>
<dbReference type="EMBL" id="LCAP01000006">
    <property type="protein sequence ID" value="KKR91432.1"/>
    <property type="molecule type" value="Genomic_DNA"/>
</dbReference>
<reference evidence="5 6" key="1">
    <citation type="journal article" date="2015" name="Nature">
        <title>rRNA introns, odd ribosomes, and small enigmatic genomes across a large radiation of phyla.</title>
        <authorList>
            <person name="Brown C.T."/>
            <person name="Hug L.A."/>
            <person name="Thomas B.C."/>
            <person name="Sharon I."/>
            <person name="Castelle C.J."/>
            <person name="Singh A."/>
            <person name="Wilkins M.J."/>
            <person name="Williams K.H."/>
            <person name="Banfield J.F."/>
        </authorList>
    </citation>
    <scope>NUCLEOTIDE SEQUENCE [LARGE SCALE GENOMIC DNA]</scope>
</reference>
<evidence type="ECO:0000313" key="6">
    <source>
        <dbReference type="Proteomes" id="UP000034190"/>
    </source>
</evidence>
<comment type="caution">
    <text evidence="5">The sequence shown here is derived from an EMBL/GenBank/DDBJ whole genome shotgun (WGS) entry which is preliminary data.</text>
</comment>
<proteinExistence type="predicted"/>
<dbReference type="GO" id="GO:0000160">
    <property type="term" value="P:phosphorelay signal transduction system"/>
    <property type="evidence" value="ECO:0007669"/>
    <property type="project" value="UniProtKB-KW"/>
</dbReference>
<dbReference type="Gene3D" id="3.40.50.2300">
    <property type="match status" value="1"/>
</dbReference>
<dbReference type="InterPro" id="IPR050595">
    <property type="entry name" value="Bact_response_regulator"/>
</dbReference>
<protein>
    <submittedName>
        <fullName evidence="5">Two component transcriptional regulator, winged helix family</fullName>
    </submittedName>
</protein>
<feature type="domain" description="Response regulatory" evidence="4">
    <location>
        <begin position="3"/>
        <end position="119"/>
    </location>
</feature>
<dbReference type="PROSITE" id="PS50110">
    <property type="entry name" value="RESPONSE_REGULATORY"/>
    <property type="match status" value="1"/>
</dbReference>
<evidence type="ECO:0000256" key="1">
    <source>
        <dbReference type="ARBA" id="ARBA00022553"/>
    </source>
</evidence>
<gene>
    <name evidence="5" type="ORF">UU43_C0006G0009</name>
</gene>